<keyword evidence="3" id="KW-1185">Reference proteome</keyword>
<dbReference type="PANTHER" id="PTHR46390">
    <property type="entry name" value="MANNOSE-1-PHOSPHATE GUANYLYLTRANSFERASE"/>
    <property type="match status" value="1"/>
</dbReference>
<dbReference type="AlphaFoldDB" id="A0A5C6CYF7"/>
<dbReference type="EMBL" id="SJPV01000026">
    <property type="protein sequence ID" value="TWU28955.1"/>
    <property type="molecule type" value="Genomic_DNA"/>
</dbReference>
<dbReference type="Pfam" id="PF00483">
    <property type="entry name" value="NTP_transferase"/>
    <property type="match status" value="1"/>
</dbReference>
<dbReference type="GO" id="GO:0009298">
    <property type="term" value="P:GDP-mannose biosynthetic process"/>
    <property type="evidence" value="ECO:0007669"/>
    <property type="project" value="TreeGrafter"/>
</dbReference>
<accession>A0A5C6CYF7</accession>
<gene>
    <name evidence="2" type="primary">manC</name>
    <name evidence="2" type="ORF">Poly41_68080</name>
</gene>
<dbReference type="CDD" id="cd02509">
    <property type="entry name" value="GDP-M1P_Guanylyltransferase"/>
    <property type="match status" value="1"/>
</dbReference>
<proteinExistence type="predicted"/>
<protein>
    <submittedName>
        <fullName evidence="2">Mannose-1-phosphate guanylyltransferase</fullName>
        <ecNumber evidence="2">2.7.7.13</ecNumber>
    </submittedName>
</protein>
<keyword evidence="2" id="KW-0808">Transferase</keyword>
<dbReference type="OrthoDB" id="9806359at2"/>
<evidence type="ECO:0000313" key="2">
    <source>
        <dbReference type="EMBL" id="TWU28955.1"/>
    </source>
</evidence>
<dbReference type="PANTHER" id="PTHR46390:SF1">
    <property type="entry name" value="MANNOSE-1-PHOSPHATE GUANYLYLTRANSFERASE"/>
    <property type="match status" value="1"/>
</dbReference>
<dbReference type="InterPro" id="IPR029044">
    <property type="entry name" value="Nucleotide-diphossugar_trans"/>
</dbReference>
<dbReference type="InterPro" id="IPR049577">
    <property type="entry name" value="GMPP_N"/>
</dbReference>
<dbReference type="RefSeq" id="WP_146531464.1">
    <property type="nucleotide sequence ID" value="NZ_SJPV01000026.1"/>
</dbReference>
<dbReference type="InterPro" id="IPR051161">
    <property type="entry name" value="Mannose-6P_isomerase_type2"/>
</dbReference>
<dbReference type="Proteomes" id="UP000319143">
    <property type="component" value="Unassembled WGS sequence"/>
</dbReference>
<dbReference type="EC" id="2.7.7.13" evidence="2"/>
<comment type="caution">
    <text evidence="2">The sequence shown here is derived from an EMBL/GenBank/DDBJ whole genome shotgun (WGS) entry which is preliminary data.</text>
</comment>
<reference evidence="2 3" key="1">
    <citation type="submission" date="2019-02" db="EMBL/GenBank/DDBJ databases">
        <title>Deep-cultivation of Planctomycetes and their phenomic and genomic characterization uncovers novel biology.</title>
        <authorList>
            <person name="Wiegand S."/>
            <person name="Jogler M."/>
            <person name="Boedeker C."/>
            <person name="Pinto D."/>
            <person name="Vollmers J."/>
            <person name="Rivas-Marin E."/>
            <person name="Kohn T."/>
            <person name="Peeters S.H."/>
            <person name="Heuer A."/>
            <person name="Rast P."/>
            <person name="Oberbeckmann S."/>
            <person name="Bunk B."/>
            <person name="Jeske O."/>
            <person name="Meyerdierks A."/>
            <person name="Storesund J.E."/>
            <person name="Kallscheuer N."/>
            <person name="Luecker S."/>
            <person name="Lage O.M."/>
            <person name="Pohl T."/>
            <person name="Merkel B.J."/>
            <person name="Hornburger P."/>
            <person name="Mueller R.-W."/>
            <person name="Bruemmer F."/>
            <person name="Labrenz M."/>
            <person name="Spormann A.M."/>
            <person name="Op Den Camp H."/>
            <person name="Overmann J."/>
            <person name="Amann R."/>
            <person name="Jetten M.S.M."/>
            <person name="Mascher T."/>
            <person name="Medema M.H."/>
            <person name="Devos D.P."/>
            <person name="Kaster A.-K."/>
            <person name="Ovreas L."/>
            <person name="Rohde M."/>
            <person name="Galperin M.Y."/>
            <person name="Jogler C."/>
        </authorList>
    </citation>
    <scope>NUCLEOTIDE SEQUENCE [LARGE SCALE GENOMIC DNA]</scope>
    <source>
        <strain evidence="2 3">Poly41</strain>
    </source>
</reference>
<organism evidence="2 3">
    <name type="scientific">Novipirellula artificiosorum</name>
    <dbReference type="NCBI Taxonomy" id="2528016"/>
    <lineage>
        <taxon>Bacteria</taxon>
        <taxon>Pseudomonadati</taxon>
        <taxon>Planctomycetota</taxon>
        <taxon>Planctomycetia</taxon>
        <taxon>Pirellulales</taxon>
        <taxon>Pirellulaceae</taxon>
        <taxon>Novipirellula</taxon>
    </lineage>
</organism>
<feature type="domain" description="Nucleotidyl transferase" evidence="1">
    <location>
        <begin position="8"/>
        <end position="284"/>
    </location>
</feature>
<dbReference type="SUPFAM" id="SSF53448">
    <property type="entry name" value="Nucleotide-diphospho-sugar transferases"/>
    <property type="match status" value="1"/>
</dbReference>
<dbReference type="Gene3D" id="3.90.550.10">
    <property type="entry name" value="Spore Coat Polysaccharide Biosynthesis Protein SpsA, Chain A"/>
    <property type="match status" value="1"/>
</dbReference>
<dbReference type="GO" id="GO:0004475">
    <property type="term" value="F:mannose-1-phosphate guanylyltransferase (GTP) activity"/>
    <property type="evidence" value="ECO:0007669"/>
    <property type="project" value="UniProtKB-EC"/>
</dbReference>
<name>A0A5C6CYF7_9BACT</name>
<evidence type="ECO:0000259" key="1">
    <source>
        <dbReference type="Pfam" id="PF00483"/>
    </source>
</evidence>
<dbReference type="InterPro" id="IPR005835">
    <property type="entry name" value="NTP_transferase_dom"/>
</dbReference>
<evidence type="ECO:0000313" key="3">
    <source>
        <dbReference type="Proteomes" id="UP000319143"/>
    </source>
</evidence>
<keyword evidence="2" id="KW-0548">Nucleotidyltransferase</keyword>
<sequence length="357" mass="39109">MLNENCYAVVMAGGAGTRLWPLSSKDKPKHFLKLFGGRSLIELTVDKLRDHLPNDRILILTSTKYKAIAQETLPQIPAQNFVYEPCLRDTASAIGLAATVLKTRCPRATMVVLTADQIIEPADQFNTAIADAADFLELHPDRLIAFGVKAVSPSTLVGWQKLGDAVGFPGCEVRQIAAFTEKPELEIAERYINEGGYCWNSGQFAWKAETILQEISTHLPEAAPLLERIGDAWETPQRDQVLHELFPQMPTGSIDYKIMQKTDKACSILLPCSWEDMGTHAALANRIGSPQDGNVTFGKVVVQGTGNHILADSQRHVVVAAENLTVIVTGDTVFIGDKNTDMKALVEYVAEQAPEIV</sequence>